<feature type="domain" description="RSE1/DDB1/CPSF1 first beta-propeller" evidence="6">
    <location>
        <begin position="18"/>
        <end position="352"/>
    </location>
</feature>
<protein>
    <recommendedName>
        <fullName evidence="10">DNA damage-binding protein 1</fullName>
    </recommendedName>
</protein>
<evidence type="ECO:0000313" key="9">
    <source>
        <dbReference type="Proteomes" id="UP000708208"/>
    </source>
</evidence>
<dbReference type="AlphaFoldDB" id="A0A8J2JB22"/>
<keyword evidence="9" id="KW-1185">Reference proteome</keyword>
<dbReference type="GO" id="GO:0005634">
    <property type="term" value="C:nucleus"/>
    <property type="evidence" value="ECO:0007669"/>
    <property type="project" value="UniProtKB-SubCell"/>
</dbReference>
<dbReference type="InterPro" id="IPR004871">
    <property type="entry name" value="RSE1/DDB1/CPSF1_C"/>
</dbReference>
<dbReference type="InterPro" id="IPR058543">
    <property type="entry name" value="Beta-prop_RSE1/DDB1/CPSF1_2nd"/>
</dbReference>
<dbReference type="Pfam" id="PF10433">
    <property type="entry name" value="Beta-prop_RSE1_1st"/>
    <property type="match status" value="1"/>
</dbReference>
<evidence type="ECO:0000313" key="8">
    <source>
        <dbReference type="EMBL" id="CAG7710863.1"/>
    </source>
</evidence>
<feature type="region of interest" description="Disordered" evidence="4">
    <location>
        <begin position="771"/>
        <end position="796"/>
    </location>
</feature>
<dbReference type="OrthoDB" id="433457at2759"/>
<evidence type="ECO:0000256" key="2">
    <source>
        <dbReference type="ARBA" id="ARBA00007453"/>
    </source>
</evidence>
<evidence type="ECO:0000259" key="7">
    <source>
        <dbReference type="Pfam" id="PF23726"/>
    </source>
</evidence>
<evidence type="ECO:0000256" key="1">
    <source>
        <dbReference type="ARBA" id="ARBA00004123"/>
    </source>
</evidence>
<evidence type="ECO:0000259" key="6">
    <source>
        <dbReference type="Pfam" id="PF10433"/>
    </source>
</evidence>
<comment type="subcellular location">
    <subcellularLocation>
        <location evidence="1">Nucleus</location>
    </subcellularLocation>
</comment>
<dbReference type="FunFam" id="2.130.10.10:FF:000070">
    <property type="entry name" value="DNA damage-binding protein 1"/>
    <property type="match status" value="1"/>
</dbReference>
<dbReference type="InterPro" id="IPR050358">
    <property type="entry name" value="RSE1/DDB1/CFT1"/>
</dbReference>
<accession>A0A8J2JB22</accession>
<dbReference type="PANTHER" id="PTHR10644">
    <property type="entry name" value="DNA REPAIR/RNA PROCESSING CPSF FAMILY"/>
    <property type="match status" value="1"/>
</dbReference>
<evidence type="ECO:0000259" key="5">
    <source>
        <dbReference type="Pfam" id="PF03178"/>
    </source>
</evidence>
<comment type="caution">
    <text evidence="8">The sequence shown here is derived from an EMBL/GenBank/DDBJ whole genome shotgun (WGS) entry which is preliminary data.</text>
</comment>
<gene>
    <name evidence="8" type="ORF">AFUS01_LOCUS5062</name>
</gene>
<dbReference type="Pfam" id="PF03178">
    <property type="entry name" value="CPSF_A"/>
    <property type="match status" value="1"/>
</dbReference>
<name>A0A8J2JB22_9HEXA</name>
<evidence type="ECO:0008006" key="10">
    <source>
        <dbReference type="Google" id="ProtNLM"/>
    </source>
</evidence>
<reference evidence="8" key="1">
    <citation type="submission" date="2021-06" db="EMBL/GenBank/DDBJ databases">
        <authorList>
            <person name="Hodson N. C."/>
            <person name="Mongue J. A."/>
            <person name="Jaron S. K."/>
        </authorList>
    </citation>
    <scope>NUCLEOTIDE SEQUENCE</scope>
</reference>
<evidence type="ECO:0000256" key="4">
    <source>
        <dbReference type="SAM" id="MobiDB-lite"/>
    </source>
</evidence>
<dbReference type="FunFam" id="2.130.10.10:FF:000081">
    <property type="entry name" value="DNA damage-binding protein 1"/>
    <property type="match status" value="1"/>
</dbReference>
<proteinExistence type="inferred from homology"/>
<organism evidence="8 9">
    <name type="scientific">Allacma fusca</name>
    <dbReference type="NCBI Taxonomy" id="39272"/>
    <lineage>
        <taxon>Eukaryota</taxon>
        <taxon>Metazoa</taxon>
        <taxon>Ecdysozoa</taxon>
        <taxon>Arthropoda</taxon>
        <taxon>Hexapoda</taxon>
        <taxon>Collembola</taxon>
        <taxon>Symphypleona</taxon>
        <taxon>Sminthuridae</taxon>
        <taxon>Allacma</taxon>
    </lineage>
</organism>
<dbReference type="EMBL" id="CAJVCH010032038">
    <property type="protein sequence ID" value="CAG7710863.1"/>
    <property type="molecule type" value="Genomic_DNA"/>
</dbReference>
<dbReference type="GO" id="GO:0003676">
    <property type="term" value="F:nucleic acid binding"/>
    <property type="evidence" value="ECO:0007669"/>
    <property type="project" value="InterPro"/>
</dbReference>
<sequence>MATSPHYYVVTAHKPTAVTACVSGNFTSPTDINLILAKNTRLELYSVSPEGLRPIKDIGVYGKIAVLKLFRYPGDNIDKLFVVTARYHAMILECNQQDDQHEIITIAHGNIGDRIGKPSETGIIGVVDPEARVIGLKLYEGLFKIIPLDRSNTELKAYNIRLEEPFIQDIEFLFGCPNPTVIVIHQDPVGRHVKAREINLRDKDFARTIWKQENVESHSSLVIPVPNPLGGVIIVGQESILYHNGKKYSAVAPAAMKSSTIMCYARVDATGFRYLLGDMNGHLFMLYLDRDDAGDVIDIKFELLGDISTPECLTYLDNGVVYIGSRLGDSQLIKLSADPDDDGSYVSLMETFTNLAPIQDMVVVDMDKQGQGQLITCSGAYKDGSLRIIRNGIGIQEHATIDFAGIKGIWSLKIGGETINDNMLVVSCIDDTRFLYLSGEEVEETDLEGFESSSQTIWASNVSHGQMVQVIAGGIFLVDAASKTLSCKWKPPSGKSISVVSGNHMQLICAAGPELYYLEIVKGGLNLVGDKLMENEVACLDITPLDEGKAHFAAVGLWTDVSALILRIPNLDVVTKETLKGDIIPRSILLACFDDNCFLMCALGDGSLFYFALNPITGQLSDSKRVTLGTQPTVLKFFRSQSTPSVFACSDRPTVIYWSNHKLVFSNVNLREVSHMCPLNSQAFADSLALATESALTIGTIDEIQKLHIRTVALAETPRRISYQESSQTFGLITMRMDVPGPNGLVPMKPSASTLAASTSCCSSVGTLIRPSTSGSSSTTPSSSHTAVTTPSTPVVDSGQEVEVHSLLIIDQHTFEILHSHQFMPMEYAMSMISCKLGDDPNHYYVVGTATVIPDESEPKQGRIIIFQYCEGKLQQVAEKEVRGACYTLAGFNGKILAGINSTVRLFEWTSDKELRVECSYFNMILCLYIKTKGDFILLGDLMRSMTLLQYKNMEGTFEEIAQDYNPNWMTAVDILDDDTFLGADNSFNLFLCTKDGGAATDEERSQMQDSGRIHIGDMVNCIRHGSLVRQHLGETCVPTSGSLLFGTVSGAIGLVTQLPPQFYEFLLELQERLTKVIKSVGKIDHSQWRSFYNDRKQDPADGFVDGDLIESFLELNREDMKEVVKGLQIDLQGSGMKQDASVEDIVKMVEDLTRIH</sequence>
<dbReference type="Proteomes" id="UP000708208">
    <property type="component" value="Unassembled WGS sequence"/>
</dbReference>
<evidence type="ECO:0000256" key="3">
    <source>
        <dbReference type="ARBA" id="ARBA00023242"/>
    </source>
</evidence>
<dbReference type="Pfam" id="PF23726">
    <property type="entry name" value="Beta-prop_RSE1_2nd"/>
    <property type="match status" value="1"/>
</dbReference>
<comment type="similarity">
    <text evidence="2">Belongs to the DDB1 family.</text>
</comment>
<keyword evidence="3" id="KW-0539">Nucleus</keyword>
<dbReference type="FunFam" id="1.10.150.910:FF:000003">
    <property type="entry name" value="DNA damage-binding protein 1a"/>
    <property type="match status" value="1"/>
</dbReference>
<feature type="domain" description="RSE1/DDB1/CPSF1 second beta-propeller" evidence="7">
    <location>
        <begin position="395"/>
        <end position="701"/>
    </location>
</feature>
<feature type="domain" description="RSE1/DDB1/CPSF1 C-terminal" evidence="5">
    <location>
        <begin position="806"/>
        <end position="1114"/>
    </location>
</feature>
<dbReference type="InterPro" id="IPR018846">
    <property type="entry name" value="Beta-prop_RSE1/DDB1/CPSF1_1st"/>
</dbReference>